<feature type="domain" description="Choice-of-anchor A" evidence="2">
    <location>
        <begin position="60"/>
        <end position="313"/>
    </location>
</feature>
<keyword evidence="1" id="KW-1133">Transmembrane helix</keyword>
<name>A0ABV6C2I6_9ACTN</name>
<keyword evidence="1" id="KW-0472">Membrane</keyword>
<evidence type="ECO:0000313" key="4">
    <source>
        <dbReference type="Proteomes" id="UP001589788"/>
    </source>
</evidence>
<reference evidence="3 4" key="1">
    <citation type="submission" date="2024-09" db="EMBL/GenBank/DDBJ databases">
        <authorList>
            <person name="Sun Q."/>
            <person name="Mori K."/>
        </authorList>
    </citation>
    <scope>NUCLEOTIDE SEQUENCE [LARGE SCALE GENOMIC DNA]</scope>
    <source>
        <strain evidence="3 4">JCM 15389</strain>
    </source>
</reference>
<evidence type="ECO:0000313" key="3">
    <source>
        <dbReference type="EMBL" id="MFC0081901.1"/>
    </source>
</evidence>
<dbReference type="Proteomes" id="UP001589788">
    <property type="component" value="Unassembled WGS sequence"/>
</dbReference>
<dbReference type="InterPro" id="IPR026588">
    <property type="entry name" value="Choice_anch_A"/>
</dbReference>
<proteinExistence type="predicted"/>
<dbReference type="NCBIfam" id="TIGR04215">
    <property type="entry name" value="choice_anch_A"/>
    <property type="match status" value="1"/>
</dbReference>
<comment type="caution">
    <text evidence="3">The sequence shown here is derived from an EMBL/GenBank/DDBJ whole genome shotgun (WGS) entry which is preliminary data.</text>
</comment>
<evidence type="ECO:0000256" key="1">
    <source>
        <dbReference type="SAM" id="Phobius"/>
    </source>
</evidence>
<keyword evidence="1" id="KW-0812">Transmembrane</keyword>
<dbReference type="RefSeq" id="WP_377789223.1">
    <property type="nucleotide sequence ID" value="NZ_JBHLYQ010000055.1"/>
</dbReference>
<dbReference type="Pfam" id="PF20597">
    <property type="entry name" value="pAdhesive_15"/>
    <property type="match status" value="1"/>
</dbReference>
<keyword evidence="4" id="KW-1185">Reference proteome</keyword>
<evidence type="ECO:0000259" key="2">
    <source>
        <dbReference type="Pfam" id="PF20597"/>
    </source>
</evidence>
<accession>A0ABV6C2I6</accession>
<protein>
    <submittedName>
        <fullName evidence="3">Choice-of-anchor A family protein</fullName>
    </submittedName>
</protein>
<feature type="transmembrane region" description="Helical" evidence="1">
    <location>
        <begin position="330"/>
        <end position="354"/>
    </location>
</feature>
<dbReference type="EMBL" id="JBHLYQ010000055">
    <property type="protein sequence ID" value="MFC0081901.1"/>
    <property type="molecule type" value="Genomic_DNA"/>
</dbReference>
<organism evidence="3 4">
    <name type="scientific">Aciditerrimonas ferrireducens</name>
    <dbReference type="NCBI Taxonomy" id="667306"/>
    <lineage>
        <taxon>Bacteria</taxon>
        <taxon>Bacillati</taxon>
        <taxon>Actinomycetota</taxon>
        <taxon>Acidimicrobiia</taxon>
        <taxon>Acidimicrobiales</taxon>
        <taxon>Acidimicrobiaceae</taxon>
        <taxon>Aciditerrimonas</taxon>
    </lineage>
</organism>
<gene>
    <name evidence="3" type="ORF">ACFFRE_07040</name>
</gene>
<sequence length="371" mass="36777">MMLTQGDRWGRRFGWGVTRRLGVALSVGALGLGGLSAASLGSGAGTGAAIDPAYSGCQTLGIAGAFNLFAGGGFTAQSGDIVGTLAAGGNVTVSSFRVDSGNDPAVDGATLVAGGNLTFKRGSIAGNHVADYRGTRDESGVAPGKFQKVGAGKPFSFSTALGHIDQVSSSLAALPQPSFDTVGSAPGGAVALTEGPGGRGPNVFDLSASQLQDAAGLVITVTPGSTVVVNVSGSTVSFDHLAYVSVNGSQAANAGETVLWNFPDARSISYAGSLNWLGSILAPKADLTLGSGEYHGNVIVGGSAAYSQGSEVHDQLFDGCLPLPKRTSTVPVGAVGGATLAGMLGVVGGSLLLVDRRRRRRAVGASTGPVA</sequence>